<dbReference type="CDD" id="cd00067">
    <property type="entry name" value="GAL4"/>
    <property type="match status" value="1"/>
</dbReference>
<evidence type="ECO:0000256" key="3">
    <source>
        <dbReference type="ARBA" id="ARBA00023163"/>
    </source>
</evidence>
<dbReference type="GO" id="GO:0005634">
    <property type="term" value="C:nucleus"/>
    <property type="evidence" value="ECO:0007669"/>
    <property type="project" value="TreeGrafter"/>
</dbReference>
<dbReference type="GO" id="GO:0000435">
    <property type="term" value="P:positive regulation of transcription from RNA polymerase II promoter by galactose"/>
    <property type="evidence" value="ECO:0007669"/>
    <property type="project" value="TreeGrafter"/>
</dbReference>
<name>A0AAI9ECL8_9PEZI</name>
<evidence type="ECO:0000313" key="9">
    <source>
        <dbReference type="Proteomes" id="UP001296104"/>
    </source>
</evidence>
<proteinExistence type="predicted"/>
<feature type="compositionally biased region" description="Polar residues" evidence="6">
    <location>
        <begin position="1"/>
        <end position="17"/>
    </location>
</feature>
<dbReference type="SMART" id="SM00066">
    <property type="entry name" value="GAL4"/>
    <property type="match status" value="1"/>
</dbReference>
<evidence type="ECO:0000259" key="7">
    <source>
        <dbReference type="PROSITE" id="PS50048"/>
    </source>
</evidence>
<feature type="compositionally biased region" description="Basic and acidic residues" evidence="6">
    <location>
        <begin position="95"/>
        <end position="108"/>
    </location>
</feature>
<dbReference type="Proteomes" id="UP001296104">
    <property type="component" value="Unassembled WGS sequence"/>
</dbReference>
<dbReference type="Pfam" id="PF00172">
    <property type="entry name" value="Zn_clus"/>
    <property type="match status" value="1"/>
</dbReference>
<dbReference type="SUPFAM" id="SSF57701">
    <property type="entry name" value="Zn2/Cys6 DNA-binding domain"/>
    <property type="match status" value="1"/>
</dbReference>
<keyword evidence="9" id="KW-1185">Reference proteome</keyword>
<keyword evidence="3" id="KW-0804">Transcription</keyword>
<evidence type="ECO:0000256" key="6">
    <source>
        <dbReference type="SAM" id="MobiDB-lite"/>
    </source>
</evidence>
<dbReference type="PANTHER" id="PTHR47424:SF2">
    <property type="entry name" value="TRANSCRIPTION FACTOR DOMAIN-CONTAINING PROTEIN-RELATED"/>
    <property type="match status" value="1"/>
</dbReference>
<dbReference type="GO" id="GO:0006351">
    <property type="term" value="P:DNA-templated transcription"/>
    <property type="evidence" value="ECO:0007669"/>
    <property type="project" value="InterPro"/>
</dbReference>
<dbReference type="InterPro" id="IPR001138">
    <property type="entry name" value="Zn2Cys6_DnaBD"/>
</dbReference>
<dbReference type="EMBL" id="CAVMBE010000045">
    <property type="protein sequence ID" value="CAK4031209.1"/>
    <property type="molecule type" value="Genomic_DNA"/>
</dbReference>
<protein>
    <submittedName>
        <fullName evidence="8">Lactose regulatory LAC9</fullName>
    </submittedName>
</protein>
<evidence type="ECO:0000256" key="2">
    <source>
        <dbReference type="ARBA" id="ARBA00023015"/>
    </source>
</evidence>
<dbReference type="PANTHER" id="PTHR47424">
    <property type="entry name" value="REGULATORY PROTEIN GAL4"/>
    <property type="match status" value="1"/>
</dbReference>
<reference evidence="8" key="1">
    <citation type="submission" date="2023-11" db="EMBL/GenBank/DDBJ databases">
        <authorList>
            <person name="Alioto T."/>
            <person name="Alioto T."/>
            <person name="Gomez Garrido J."/>
        </authorList>
    </citation>
    <scope>NUCLEOTIDE SEQUENCE</scope>
</reference>
<feature type="coiled-coil region" evidence="5">
    <location>
        <begin position="66"/>
        <end position="93"/>
    </location>
</feature>
<evidence type="ECO:0000256" key="1">
    <source>
        <dbReference type="ARBA" id="ARBA00022723"/>
    </source>
</evidence>
<evidence type="ECO:0000256" key="4">
    <source>
        <dbReference type="ARBA" id="ARBA00023242"/>
    </source>
</evidence>
<organism evidence="8 9">
    <name type="scientific">Lecanosticta acicola</name>
    <dbReference type="NCBI Taxonomy" id="111012"/>
    <lineage>
        <taxon>Eukaryota</taxon>
        <taxon>Fungi</taxon>
        <taxon>Dikarya</taxon>
        <taxon>Ascomycota</taxon>
        <taxon>Pezizomycotina</taxon>
        <taxon>Dothideomycetes</taxon>
        <taxon>Dothideomycetidae</taxon>
        <taxon>Mycosphaerellales</taxon>
        <taxon>Mycosphaerellaceae</taxon>
        <taxon>Lecanosticta</taxon>
    </lineage>
</organism>
<gene>
    <name evidence="8" type="ORF">LECACI_7A006367</name>
</gene>
<dbReference type="SMART" id="SM00906">
    <property type="entry name" value="Fungal_trans"/>
    <property type="match status" value="1"/>
</dbReference>
<dbReference type="PROSITE" id="PS00463">
    <property type="entry name" value="ZN2_CY6_FUNGAL_1"/>
    <property type="match status" value="1"/>
</dbReference>
<dbReference type="Pfam" id="PF04082">
    <property type="entry name" value="Fungal_trans"/>
    <property type="match status" value="1"/>
</dbReference>
<dbReference type="GO" id="GO:0000978">
    <property type="term" value="F:RNA polymerase II cis-regulatory region sequence-specific DNA binding"/>
    <property type="evidence" value="ECO:0007669"/>
    <property type="project" value="TreeGrafter"/>
</dbReference>
<dbReference type="GO" id="GO:0000981">
    <property type="term" value="F:DNA-binding transcription factor activity, RNA polymerase II-specific"/>
    <property type="evidence" value="ECO:0007669"/>
    <property type="project" value="InterPro"/>
</dbReference>
<dbReference type="InterPro" id="IPR007219">
    <property type="entry name" value="XnlR_reg_dom"/>
</dbReference>
<evidence type="ECO:0000313" key="8">
    <source>
        <dbReference type="EMBL" id="CAK4031209.1"/>
    </source>
</evidence>
<dbReference type="PROSITE" id="PS50048">
    <property type="entry name" value="ZN2_CY6_FUNGAL_2"/>
    <property type="match status" value="1"/>
</dbReference>
<comment type="caution">
    <text evidence="8">The sequence shown here is derived from an EMBL/GenBank/DDBJ whole genome shotgun (WGS) entry which is preliminary data.</text>
</comment>
<dbReference type="Gene3D" id="4.10.240.10">
    <property type="entry name" value="Zn(2)-C6 fungal-type DNA-binding domain"/>
    <property type="match status" value="1"/>
</dbReference>
<keyword evidence="1" id="KW-0479">Metal-binding</keyword>
<sequence>MDQQLPLSEPGPSTSAGPNAGESCNECKRRRGKCDRQLPECGPCARNKRHCLYERHSKTPLTRKHLTAVEERLRQAELKLRAAEGRERQLKDALLEKGSERTSERRFSIGEGQGYQNAGKARHLRQPSEPFTKPNDSLSPVDIKARDGSTAQTYSLEEAPPGADDFSWNEQSPSEASGFDYLANPGEGQQNITDGMAALSVDEGTGYLGLASGAAMLKILLPGTENRRPTRPRYSIPKSDPAMPAEYGWISTPLYHIRGVSEIDLHAAFDSYFSSYHLCFPLVHEPTFRAQYAKVLPRPGSDWNALAYMVGAIGLFSGVNGSMSRHADLFEAAKSNISIASLETGTITLVQTLTLMCNYLQKSNRPNSGYNYLGLALHMAMGLGLHKEFRDWQIAPLSMEIRRRVWWTLFVFYSGAMLTFGRPVSLPTHGIDVSLPLNVDDAELTYATAGVPSPKARITTGSAVAEQARFHLATNAIYAQVISSNPPTAAELLRLDDECIEAWRILWANDPANIPGLFRLSRSIMDWRYRNFRIIMYRPFLIKHALRTRSQSVDLALDPPTRTAIDRCLHEATGSIAAIHSYWFQAQKTGMDAWYSLFFIFQASLIPIIMLRNQPQSESALAWQTQVASVVQVLESMHSINPASKECHQVILRLCGHFLPQQDLQPLDLGTGIAQPTDESPQTQLAGLYPLMWPNATSTDFDALMPDDSWTTFFADAQNDGGFNFNQCAFEPD</sequence>
<evidence type="ECO:0000256" key="5">
    <source>
        <dbReference type="SAM" id="Coils"/>
    </source>
</evidence>
<feature type="region of interest" description="Disordered" evidence="6">
    <location>
        <begin position="95"/>
        <end position="180"/>
    </location>
</feature>
<feature type="region of interest" description="Disordered" evidence="6">
    <location>
        <begin position="1"/>
        <end position="24"/>
    </location>
</feature>
<keyword evidence="4" id="KW-0539">Nucleus</keyword>
<dbReference type="InterPro" id="IPR051127">
    <property type="entry name" value="Fungal_SecMet_Regulators"/>
</dbReference>
<keyword evidence="5" id="KW-0175">Coiled coil</keyword>
<dbReference type="InterPro" id="IPR036864">
    <property type="entry name" value="Zn2-C6_fun-type_DNA-bd_sf"/>
</dbReference>
<feature type="domain" description="Zn(2)-C6 fungal-type" evidence="7">
    <location>
        <begin position="23"/>
        <end position="53"/>
    </location>
</feature>
<dbReference type="CDD" id="cd12148">
    <property type="entry name" value="fungal_TF_MHR"/>
    <property type="match status" value="1"/>
</dbReference>
<dbReference type="GO" id="GO:0008270">
    <property type="term" value="F:zinc ion binding"/>
    <property type="evidence" value="ECO:0007669"/>
    <property type="project" value="InterPro"/>
</dbReference>
<keyword evidence="2" id="KW-0805">Transcription regulation</keyword>
<dbReference type="AlphaFoldDB" id="A0AAI9ECL8"/>
<accession>A0AAI9ECL8</accession>